<dbReference type="PANTHER" id="PTHR11070:SF17">
    <property type="entry name" value="DNA HELICASE IV"/>
    <property type="match status" value="1"/>
</dbReference>
<dbReference type="Pfam" id="PF13361">
    <property type="entry name" value="UvrD_C"/>
    <property type="match status" value="1"/>
</dbReference>
<evidence type="ECO:0000256" key="3">
    <source>
        <dbReference type="ARBA" id="ARBA00022806"/>
    </source>
</evidence>
<dbReference type="PANTHER" id="PTHR11070">
    <property type="entry name" value="UVRD / RECB / PCRA DNA HELICASE FAMILY MEMBER"/>
    <property type="match status" value="1"/>
</dbReference>
<dbReference type="Proteomes" id="UP000075663">
    <property type="component" value="Unassembled WGS sequence"/>
</dbReference>
<evidence type="ECO:0000256" key="7">
    <source>
        <dbReference type="ARBA" id="ARBA00034808"/>
    </source>
</evidence>
<dbReference type="GO" id="GO:0005524">
    <property type="term" value="F:ATP binding"/>
    <property type="evidence" value="ECO:0007669"/>
    <property type="project" value="UniProtKB-UniRule"/>
</dbReference>
<gene>
    <name evidence="11" type="ORF">AWW67_13480</name>
</gene>
<evidence type="ECO:0000256" key="9">
    <source>
        <dbReference type="PROSITE-ProRule" id="PRU00560"/>
    </source>
</evidence>
<dbReference type="AlphaFoldDB" id="A0A150XKW8"/>
<dbReference type="GO" id="GO:0005829">
    <property type="term" value="C:cytosol"/>
    <property type="evidence" value="ECO:0007669"/>
    <property type="project" value="TreeGrafter"/>
</dbReference>
<proteinExistence type="predicted"/>
<dbReference type="EC" id="5.6.2.4" evidence="7"/>
<sequence length="578" mass="65105">MPEIFDLSVEKRRLLDQDGHLLVLGGPGSGKTTIALLKAEKLITEGLGNHQKILFLSFARATISRVEEKAKGMLNPINKKWLEINTYHGFIWGLLRSHGYLINDSRLKLLTPPEAGAILAPFTNEDRDREKLRLLNEDGLLHFDLFAHTCAQLLTRSEKLSSIICKKYPVIILDEFQDTNGDEWSFIQELGKRSTLIALADLEQRIYGFRGADPARVGQYIDVYAPEQFDFGNENHRSFGTDITRFGNDLLTGANRNNTYNNVRCIQYRYYNPPHIPLKTEVISRIRKLSVENRESWSLAILVPTKNLMTTVSDFLSEEQTFGNRRLPIIGHDVLLEMAGPSLAAVLIARLIGKESLHDGLVKNCLADLDAHIRGRGGNTAPAQAKLQLSEAIRNYIETGNIRGKNRQLLIAEVTRIAEEVQEFRFSGIPGDDWILVRKLLQNSTSPEIKQVGEDARYLRLLRKGTVLNSGLSDLWRTNGSYNGASSLISNALIQEHFSSTITTWKGVHVMTMHAAKGKEFDEVIIYEGPSRYRDKILRQNANDRDTDQAKLALRVAVTRAMKNTTILTPSYDSCPLL</sequence>
<dbReference type="Pfam" id="PF00580">
    <property type="entry name" value="UvrD-helicase"/>
    <property type="match status" value="2"/>
</dbReference>
<feature type="domain" description="UvrD-like helicase ATP-binding" evidence="10">
    <location>
        <begin position="4"/>
        <end position="239"/>
    </location>
</feature>
<evidence type="ECO:0000313" key="12">
    <source>
        <dbReference type="Proteomes" id="UP000075663"/>
    </source>
</evidence>
<dbReference type="SUPFAM" id="SSF52540">
    <property type="entry name" value="P-loop containing nucleoside triphosphate hydrolases"/>
    <property type="match status" value="1"/>
</dbReference>
<dbReference type="Gene3D" id="3.40.50.300">
    <property type="entry name" value="P-loop containing nucleotide triphosphate hydrolases"/>
    <property type="match status" value="2"/>
</dbReference>
<keyword evidence="4 9" id="KW-0067">ATP-binding</keyword>
<reference evidence="11 12" key="1">
    <citation type="submission" date="2016-01" db="EMBL/GenBank/DDBJ databases">
        <title>Genome sequencing of Roseivirga seohaensis SW-152.</title>
        <authorList>
            <person name="Selvaratnam C."/>
            <person name="Thevarajoo S."/>
            <person name="Goh K.M."/>
            <person name="Ee R."/>
            <person name="Chan K.-G."/>
            <person name="Chong C.S."/>
        </authorList>
    </citation>
    <scope>NUCLEOTIDE SEQUENCE [LARGE SCALE GENOMIC DNA]</scope>
    <source>
        <strain evidence="11 12">SW-152</strain>
    </source>
</reference>
<dbReference type="InterPro" id="IPR014017">
    <property type="entry name" value="DNA_helicase_UvrD-like_C"/>
</dbReference>
<dbReference type="STRING" id="1914963.AWW67_13480"/>
<accession>A0A150XKW8</accession>
<organism evidence="11 12">
    <name type="scientific">Roseivirga seohaensis</name>
    <dbReference type="NCBI Taxonomy" id="1914963"/>
    <lineage>
        <taxon>Bacteria</taxon>
        <taxon>Pseudomonadati</taxon>
        <taxon>Bacteroidota</taxon>
        <taxon>Cytophagia</taxon>
        <taxon>Cytophagales</taxon>
        <taxon>Roseivirgaceae</taxon>
        <taxon>Roseivirga</taxon>
    </lineage>
</organism>
<comment type="catalytic activity">
    <reaction evidence="8">
        <text>ATP + H2O = ADP + phosphate + H(+)</text>
        <dbReference type="Rhea" id="RHEA:13065"/>
        <dbReference type="ChEBI" id="CHEBI:15377"/>
        <dbReference type="ChEBI" id="CHEBI:15378"/>
        <dbReference type="ChEBI" id="CHEBI:30616"/>
        <dbReference type="ChEBI" id="CHEBI:43474"/>
        <dbReference type="ChEBI" id="CHEBI:456216"/>
        <dbReference type="EC" id="5.6.2.4"/>
    </reaction>
</comment>
<dbReference type="EMBL" id="LRPB01000049">
    <property type="protein sequence ID" value="KYG79379.1"/>
    <property type="molecule type" value="Genomic_DNA"/>
</dbReference>
<dbReference type="PROSITE" id="PS51198">
    <property type="entry name" value="UVRD_HELICASE_ATP_BIND"/>
    <property type="match status" value="1"/>
</dbReference>
<feature type="binding site" evidence="9">
    <location>
        <begin position="25"/>
        <end position="32"/>
    </location>
    <ligand>
        <name>ATP</name>
        <dbReference type="ChEBI" id="CHEBI:30616"/>
    </ligand>
</feature>
<keyword evidence="5" id="KW-0413">Isomerase</keyword>
<dbReference type="InterPro" id="IPR014016">
    <property type="entry name" value="UvrD-like_ATP-bd"/>
</dbReference>
<protein>
    <recommendedName>
        <fullName evidence="7">DNA 3'-5' helicase</fullName>
        <ecNumber evidence="7">5.6.2.4</ecNumber>
    </recommendedName>
</protein>
<dbReference type="InterPro" id="IPR003593">
    <property type="entry name" value="AAA+_ATPase"/>
</dbReference>
<dbReference type="InterPro" id="IPR000212">
    <property type="entry name" value="DNA_helicase_UvrD/REP"/>
</dbReference>
<comment type="caution">
    <text evidence="11">The sequence shown here is derived from an EMBL/GenBank/DDBJ whole genome shotgun (WGS) entry which is preliminary data.</text>
</comment>
<dbReference type="SMART" id="SM00382">
    <property type="entry name" value="AAA"/>
    <property type="match status" value="1"/>
</dbReference>
<keyword evidence="2 9" id="KW-0378">Hydrolase</keyword>
<evidence type="ECO:0000256" key="5">
    <source>
        <dbReference type="ARBA" id="ARBA00023235"/>
    </source>
</evidence>
<dbReference type="GO" id="GO:0003677">
    <property type="term" value="F:DNA binding"/>
    <property type="evidence" value="ECO:0007669"/>
    <property type="project" value="InterPro"/>
</dbReference>
<comment type="catalytic activity">
    <reaction evidence="6">
        <text>Couples ATP hydrolysis with the unwinding of duplex DNA by translocating in the 3'-5' direction.</text>
        <dbReference type="EC" id="5.6.2.4"/>
    </reaction>
</comment>
<dbReference type="GO" id="GO:0000725">
    <property type="term" value="P:recombinational repair"/>
    <property type="evidence" value="ECO:0007669"/>
    <property type="project" value="TreeGrafter"/>
</dbReference>
<evidence type="ECO:0000256" key="6">
    <source>
        <dbReference type="ARBA" id="ARBA00034617"/>
    </source>
</evidence>
<dbReference type="GO" id="GO:0016887">
    <property type="term" value="F:ATP hydrolysis activity"/>
    <property type="evidence" value="ECO:0007669"/>
    <property type="project" value="RHEA"/>
</dbReference>
<dbReference type="RefSeq" id="WP_062303530.1">
    <property type="nucleotide sequence ID" value="NZ_LRPB01000049.1"/>
</dbReference>
<keyword evidence="3 9" id="KW-0347">Helicase</keyword>
<keyword evidence="1 9" id="KW-0547">Nucleotide-binding</keyword>
<name>A0A150XKW8_9BACT</name>
<evidence type="ECO:0000313" key="11">
    <source>
        <dbReference type="EMBL" id="KYG79379.1"/>
    </source>
</evidence>
<evidence type="ECO:0000256" key="4">
    <source>
        <dbReference type="ARBA" id="ARBA00022840"/>
    </source>
</evidence>
<dbReference type="GO" id="GO:0043138">
    <property type="term" value="F:3'-5' DNA helicase activity"/>
    <property type="evidence" value="ECO:0007669"/>
    <property type="project" value="UniProtKB-EC"/>
</dbReference>
<evidence type="ECO:0000256" key="1">
    <source>
        <dbReference type="ARBA" id="ARBA00022741"/>
    </source>
</evidence>
<dbReference type="InterPro" id="IPR027417">
    <property type="entry name" value="P-loop_NTPase"/>
</dbReference>
<evidence type="ECO:0000256" key="2">
    <source>
        <dbReference type="ARBA" id="ARBA00022801"/>
    </source>
</evidence>
<evidence type="ECO:0000256" key="8">
    <source>
        <dbReference type="ARBA" id="ARBA00048988"/>
    </source>
</evidence>
<evidence type="ECO:0000259" key="10">
    <source>
        <dbReference type="PROSITE" id="PS51198"/>
    </source>
</evidence>